<feature type="compositionally biased region" description="Basic and acidic residues" evidence="7">
    <location>
        <begin position="181"/>
        <end position="191"/>
    </location>
</feature>
<dbReference type="InterPro" id="IPR050743">
    <property type="entry name" value="2-oxoacid_DH_E2_comp"/>
</dbReference>
<dbReference type="Gene3D" id="3.30.559.10">
    <property type="entry name" value="Chloramphenicol acetyltransferase-like domain"/>
    <property type="match status" value="1"/>
</dbReference>
<gene>
    <name evidence="10" type="ORF">SD71_21230</name>
</gene>
<evidence type="ECO:0000256" key="5">
    <source>
        <dbReference type="ARBA" id="ARBA00023315"/>
    </source>
</evidence>
<dbReference type="InterPro" id="IPR004167">
    <property type="entry name" value="PSBD"/>
</dbReference>
<dbReference type="Proteomes" id="UP000054526">
    <property type="component" value="Unassembled WGS sequence"/>
</dbReference>
<feature type="region of interest" description="Disordered" evidence="7">
    <location>
        <begin position="86"/>
        <end position="116"/>
    </location>
</feature>
<feature type="region of interest" description="Disordered" evidence="7">
    <location>
        <begin position="155"/>
        <end position="194"/>
    </location>
</feature>
<dbReference type="PROSITE" id="PS00189">
    <property type="entry name" value="LIPOYL"/>
    <property type="match status" value="1"/>
</dbReference>
<dbReference type="InterPro" id="IPR023213">
    <property type="entry name" value="CAT-like_dom_sf"/>
</dbReference>
<evidence type="ECO:0000313" key="10">
    <source>
        <dbReference type="EMBL" id="KIL34189.1"/>
    </source>
</evidence>
<evidence type="ECO:0000313" key="11">
    <source>
        <dbReference type="Proteomes" id="UP000054526"/>
    </source>
</evidence>
<dbReference type="EC" id="2.3.1.-" evidence="6"/>
<accession>A0ABR4ZZE3</accession>
<comment type="caution">
    <text evidence="10">The sequence shown here is derived from an EMBL/GenBank/DDBJ whole genome shotgun (WGS) entry which is preliminary data.</text>
</comment>
<dbReference type="RefSeq" id="WP_041067845.1">
    <property type="nucleotide sequence ID" value="NZ_JXAL01000034.1"/>
</dbReference>
<dbReference type="Gene3D" id="4.10.320.10">
    <property type="entry name" value="E3-binding domain"/>
    <property type="match status" value="1"/>
</dbReference>
<protein>
    <recommendedName>
        <fullName evidence="6">Dihydrolipoamide acetyltransferase component of pyruvate dehydrogenase complex</fullName>
        <ecNumber evidence="6">2.3.1.-</ecNumber>
    </recommendedName>
</protein>
<dbReference type="SUPFAM" id="SSF47005">
    <property type="entry name" value="Peripheral subunit-binding domain of 2-oxo acid dehydrogenase complex"/>
    <property type="match status" value="1"/>
</dbReference>
<proteinExistence type="inferred from homology"/>
<keyword evidence="3 6" id="KW-0808">Transferase</keyword>
<dbReference type="Pfam" id="PF00364">
    <property type="entry name" value="Biotin_lipoyl"/>
    <property type="match status" value="1"/>
</dbReference>
<feature type="compositionally biased region" description="Basic and acidic residues" evidence="7">
    <location>
        <begin position="100"/>
        <end position="111"/>
    </location>
</feature>
<dbReference type="CDD" id="cd06849">
    <property type="entry name" value="lipoyl_domain"/>
    <property type="match status" value="1"/>
</dbReference>
<dbReference type="PROSITE" id="PS51826">
    <property type="entry name" value="PSBD"/>
    <property type="match status" value="1"/>
</dbReference>
<dbReference type="InterPro" id="IPR001078">
    <property type="entry name" value="2-oxoacid_DH_actylTfrase"/>
</dbReference>
<dbReference type="Pfam" id="PF02817">
    <property type="entry name" value="E3_binding"/>
    <property type="match status" value="1"/>
</dbReference>
<comment type="similarity">
    <text evidence="2 6">Belongs to the 2-oxoacid dehydrogenase family.</text>
</comment>
<evidence type="ECO:0000256" key="6">
    <source>
        <dbReference type="RuleBase" id="RU003423"/>
    </source>
</evidence>
<feature type="domain" description="Lipoyl-binding" evidence="8">
    <location>
        <begin position="7"/>
        <end position="82"/>
    </location>
</feature>
<evidence type="ECO:0000256" key="2">
    <source>
        <dbReference type="ARBA" id="ARBA00007317"/>
    </source>
</evidence>
<evidence type="ECO:0000256" key="3">
    <source>
        <dbReference type="ARBA" id="ARBA00022679"/>
    </source>
</evidence>
<keyword evidence="4 6" id="KW-0450">Lipoyl</keyword>
<dbReference type="InterPro" id="IPR011053">
    <property type="entry name" value="Single_hybrid_motif"/>
</dbReference>
<dbReference type="PROSITE" id="PS50968">
    <property type="entry name" value="BIOTINYL_LIPOYL"/>
    <property type="match status" value="1"/>
</dbReference>
<keyword evidence="11" id="KW-1185">Reference proteome</keyword>
<dbReference type="InterPro" id="IPR000089">
    <property type="entry name" value="Biotin_lipoyl"/>
</dbReference>
<evidence type="ECO:0000256" key="7">
    <source>
        <dbReference type="SAM" id="MobiDB-lite"/>
    </source>
</evidence>
<dbReference type="PANTHER" id="PTHR43178:SF5">
    <property type="entry name" value="LIPOAMIDE ACYLTRANSFERASE COMPONENT OF BRANCHED-CHAIN ALPHA-KETO ACID DEHYDROGENASE COMPLEX, MITOCHONDRIAL"/>
    <property type="match status" value="1"/>
</dbReference>
<comment type="cofactor">
    <cofactor evidence="1 6">
        <name>(R)-lipoate</name>
        <dbReference type="ChEBI" id="CHEBI:83088"/>
    </cofactor>
</comment>
<dbReference type="SUPFAM" id="SSF51230">
    <property type="entry name" value="Single hybrid motif"/>
    <property type="match status" value="1"/>
</dbReference>
<dbReference type="InterPro" id="IPR003016">
    <property type="entry name" value="2-oxoA_DH_lipoyl-BS"/>
</dbReference>
<feature type="domain" description="Peripheral subunit-binding (PSBD)" evidence="9">
    <location>
        <begin position="112"/>
        <end position="149"/>
    </location>
</feature>
<dbReference type="Gene3D" id="2.40.50.100">
    <property type="match status" value="1"/>
</dbReference>
<name>A0ABR4ZZE3_9BACL</name>
<sequence>MENEEHGTEVTLPHLAESLVSATVGRWLKQPGDYVQEYEVLCELITDKVNVEMPSPMEGTLTRILVQEGDIADVGAAICLIRGSDSANETPVEPAKAATQKKDKDEADQRTRYSPAVLSLAEENRIDLRKVQGTSLGGRISRKDVLAYIMNNLDSKPAASPESKPEEKAAPANRVVPENASDSRTEERKEPAASMFTAEDQIVPVSPIRKMIAQRMLQSVSEIPHAWLMIEADVSGLVALREKVKESFAAKEGVRLTVTPFVLKAVVNAIKEYPMLNSTWAEDNIIVKKDIHVSIAVGSEESVVTPVIRNADRKTIAGLAIEMEELIAKARNGKLTLSDMQGGTFTFNNTGSFGSVLSVPIINYPQAAIITLESIVRKPVVVNHDSIAIRSMANLCLSLDHRILDGKICGLFIQRVKQYLEKYDENTVIY</sequence>
<organism evidence="10 11">
    <name type="scientific">Cohnella kolymensis</name>
    <dbReference type="NCBI Taxonomy" id="1590652"/>
    <lineage>
        <taxon>Bacteria</taxon>
        <taxon>Bacillati</taxon>
        <taxon>Bacillota</taxon>
        <taxon>Bacilli</taxon>
        <taxon>Bacillales</taxon>
        <taxon>Paenibacillaceae</taxon>
        <taxon>Cohnella</taxon>
    </lineage>
</organism>
<dbReference type="InterPro" id="IPR036625">
    <property type="entry name" value="E3-bd_dom_sf"/>
</dbReference>
<dbReference type="PANTHER" id="PTHR43178">
    <property type="entry name" value="DIHYDROLIPOAMIDE ACETYLTRANSFERASE COMPONENT OF PYRUVATE DEHYDROGENASE COMPLEX"/>
    <property type="match status" value="1"/>
</dbReference>
<evidence type="ECO:0000259" key="8">
    <source>
        <dbReference type="PROSITE" id="PS50968"/>
    </source>
</evidence>
<keyword evidence="5 6" id="KW-0012">Acyltransferase</keyword>
<dbReference type="Pfam" id="PF00198">
    <property type="entry name" value="2-oxoacid_dh"/>
    <property type="match status" value="1"/>
</dbReference>
<dbReference type="EMBL" id="JXAL01000034">
    <property type="protein sequence ID" value="KIL34189.1"/>
    <property type="molecule type" value="Genomic_DNA"/>
</dbReference>
<reference evidence="10 11" key="1">
    <citation type="submission" date="2014-12" db="EMBL/GenBank/DDBJ databases">
        <title>Draft genome sequence of Cohnella kolymensis strain B-2846.</title>
        <authorList>
            <person name="Karlyshev A.V."/>
            <person name="Kudryashova E.B."/>
        </authorList>
    </citation>
    <scope>NUCLEOTIDE SEQUENCE [LARGE SCALE GENOMIC DNA]</scope>
    <source>
        <strain evidence="10 11">VKM B-2846</strain>
    </source>
</reference>
<evidence type="ECO:0000256" key="4">
    <source>
        <dbReference type="ARBA" id="ARBA00022823"/>
    </source>
</evidence>
<evidence type="ECO:0000256" key="1">
    <source>
        <dbReference type="ARBA" id="ARBA00001938"/>
    </source>
</evidence>
<dbReference type="SUPFAM" id="SSF52777">
    <property type="entry name" value="CoA-dependent acyltransferases"/>
    <property type="match status" value="1"/>
</dbReference>
<evidence type="ECO:0000259" key="9">
    <source>
        <dbReference type="PROSITE" id="PS51826"/>
    </source>
</evidence>